<feature type="transmembrane region" description="Helical" evidence="8">
    <location>
        <begin position="930"/>
        <end position="951"/>
    </location>
</feature>
<dbReference type="SMART" id="SM00382">
    <property type="entry name" value="AAA"/>
    <property type="match status" value="1"/>
</dbReference>
<dbReference type="AlphaFoldDB" id="A0A8T9CBW0"/>
<dbReference type="CDD" id="cd18579">
    <property type="entry name" value="ABC_6TM_ABCC_D1"/>
    <property type="match status" value="1"/>
</dbReference>
<feature type="domain" description="ABC transmembrane type-1" evidence="10">
    <location>
        <begin position="274"/>
        <end position="551"/>
    </location>
</feature>
<dbReference type="GO" id="GO:0005524">
    <property type="term" value="F:ATP binding"/>
    <property type="evidence" value="ECO:0007669"/>
    <property type="project" value="UniProtKB-KW"/>
</dbReference>
<evidence type="ECO:0000256" key="4">
    <source>
        <dbReference type="ARBA" id="ARBA00022741"/>
    </source>
</evidence>
<dbReference type="GO" id="GO:0140359">
    <property type="term" value="F:ABC-type transporter activity"/>
    <property type="evidence" value="ECO:0007669"/>
    <property type="project" value="InterPro"/>
</dbReference>
<evidence type="ECO:0000256" key="3">
    <source>
        <dbReference type="ARBA" id="ARBA00022692"/>
    </source>
</evidence>
<evidence type="ECO:0000256" key="7">
    <source>
        <dbReference type="ARBA" id="ARBA00023136"/>
    </source>
</evidence>
<dbReference type="OrthoDB" id="6500128at2759"/>
<feature type="transmembrane region" description="Helical" evidence="8">
    <location>
        <begin position="306"/>
        <end position="324"/>
    </location>
</feature>
<dbReference type="InterPro" id="IPR003593">
    <property type="entry name" value="AAA+_ATPase"/>
</dbReference>
<feature type="transmembrane region" description="Helical" evidence="8">
    <location>
        <begin position="96"/>
        <end position="117"/>
    </location>
</feature>
<dbReference type="Gene3D" id="1.20.1560.10">
    <property type="entry name" value="ABC transporter type 1, transmembrane domain"/>
    <property type="match status" value="1"/>
</dbReference>
<dbReference type="InterPro" id="IPR027417">
    <property type="entry name" value="P-loop_NTPase"/>
</dbReference>
<gene>
    <name evidence="11" type="primary">FUM19_4</name>
    <name evidence="11" type="ORF">LSUE1_G002830</name>
</gene>
<feature type="transmembrane region" description="Helical" evidence="8">
    <location>
        <begin position="888"/>
        <end position="910"/>
    </location>
</feature>
<dbReference type="GO" id="GO:0016887">
    <property type="term" value="F:ATP hydrolysis activity"/>
    <property type="evidence" value="ECO:0007669"/>
    <property type="project" value="InterPro"/>
</dbReference>
<feature type="transmembrane region" description="Helical" evidence="8">
    <location>
        <begin position="154"/>
        <end position="173"/>
    </location>
</feature>
<dbReference type="InterPro" id="IPR044746">
    <property type="entry name" value="ABCC_6TM_D1"/>
</dbReference>
<dbReference type="InterPro" id="IPR011527">
    <property type="entry name" value="ABC1_TM_dom"/>
</dbReference>
<dbReference type="Pfam" id="PF24357">
    <property type="entry name" value="TMD0_ABC"/>
    <property type="match status" value="1"/>
</dbReference>
<keyword evidence="2" id="KW-0813">Transport</keyword>
<feature type="transmembrane region" description="Helical" evidence="8">
    <location>
        <begin position="129"/>
        <end position="148"/>
    </location>
</feature>
<evidence type="ECO:0000256" key="6">
    <source>
        <dbReference type="ARBA" id="ARBA00022989"/>
    </source>
</evidence>
<feature type="transmembrane region" description="Helical" evidence="8">
    <location>
        <begin position="490"/>
        <end position="510"/>
    </location>
</feature>
<dbReference type="PROSITE" id="PS00211">
    <property type="entry name" value="ABC_TRANSPORTER_1"/>
    <property type="match status" value="1"/>
</dbReference>
<dbReference type="Proteomes" id="UP000469558">
    <property type="component" value="Unassembled WGS sequence"/>
</dbReference>
<evidence type="ECO:0000256" key="8">
    <source>
        <dbReference type="SAM" id="Phobius"/>
    </source>
</evidence>
<dbReference type="PROSITE" id="PS50929">
    <property type="entry name" value="ABC_TM1F"/>
    <property type="match status" value="1"/>
</dbReference>
<feature type="transmembrane region" description="Helical" evidence="8">
    <location>
        <begin position="26"/>
        <end position="47"/>
    </location>
</feature>
<dbReference type="GO" id="GO:0016020">
    <property type="term" value="C:membrane"/>
    <property type="evidence" value="ECO:0007669"/>
    <property type="project" value="UniProtKB-SubCell"/>
</dbReference>
<dbReference type="Pfam" id="PF00005">
    <property type="entry name" value="ABC_tran"/>
    <property type="match status" value="1"/>
</dbReference>
<dbReference type="InterPro" id="IPR056227">
    <property type="entry name" value="TMD0_ABC"/>
</dbReference>
<evidence type="ECO:0000313" key="12">
    <source>
        <dbReference type="Proteomes" id="UP000469558"/>
    </source>
</evidence>
<keyword evidence="3 8" id="KW-0812">Transmembrane</keyword>
<evidence type="ECO:0000256" key="5">
    <source>
        <dbReference type="ARBA" id="ARBA00022840"/>
    </source>
</evidence>
<dbReference type="CDD" id="cd03250">
    <property type="entry name" value="ABCC_MRP_domain1"/>
    <property type="match status" value="1"/>
</dbReference>
<dbReference type="FunFam" id="1.20.1560.10:FF:000055">
    <property type="entry name" value="ABC multidrug transporter (Eurofung)"/>
    <property type="match status" value="1"/>
</dbReference>
<keyword evidence="12" id="KW-1185">Reference proteome</keyword>
<dbReference type="SUPFAM" id="SSF90123">
    <property type="entry name" value="ABC transporter transmembrane region"/>
    <property type="match status" value="1"/>
</dbReference>
<feature type="transmembrane region" description="Helical" evidence="8">
    <location>
        <begin position="402"/>
        <end position="420"/>
    </location>
</feature>
<evidence type="ECO:0000259" key="10">
    <source>
        <dbReference type="PROSITE" id="PS50929"/>
    </source>
</evidence>
<keyword evidence="7 8" id="KW-0472">Membrane</keyword>
<protein>
    <submittedName>
        <fullName evidence="11">ABC transporter FUM19</fullName>
    </submittedName>
</protein>
<comment type="caution">
    <text evidence="11">The sequence shown here is derived from an EMBL/GenBank/DDBJ whole genome shotgun (WGS) entry which is preliminary data.</text>
</comment>
<dbReference type="InterPro" id="IPR017871">
    <property type="entry name" value="ABC_transporter-like_CS"/>
</dbReference>
<keyword evidence="4" id="KW-0547">Nucleotide-binding</keyword>
<dbReference type="PANTHER" id="PTHR24223:SF399">
    <property type="entry name" value="ABC TRANSPORTER ATNG"/>
    <property type="match status" value="1"/>
</dbReference>
<reference evidence="11 12" key="1">
    <citation type="submission" date="2018-05" db="EMBL/GenBank/DDBJ databases">
        <title>Genome sequencing and assembly of the regulated plant pathogen Lachnellula willkommii and related sister species for the development of diagnostic species identification markers.</title>
        <authorList>
            <person name="Giroux E."/>
            <person name="Bilodeau G."/>
        </authorList>
    </citation>
    <scope>NUCLEOTIDE SEQUENCE [LARGE SCALE GENOMIC DNA]</scope>
    <source>
        <strain evidence="11 12">CBS 268.59</strain>
    </source>
</reference>
<dbReference type="EMBL" id="QGMK01000232">
    <property type="protein sequence ID" value="TVY83108.1"/>
    <property type="molecule type" value="Genomic_DNA"/>
</dbReference>
<feature type="domain" description="ABC transporter" evidence="9">
    <location>
        <begin position="607"/>
        <end position="836"/>
    </location>
</feature>
<dbReference type="InterPro" id="IPR050173">
    <property type="entry name" value="ABC_transporter_C-like"/>
</dbReference>
<sequence length="952" mass="104778">MASDCLPANDNVFGPVVQGCRSGFDFTLMFEQTILSIGPAALLLLSTPPRLASLLRTTRKTISTQIRILKIVAAMLLAGVQLGLLITWAPSPSTPATLPSLILSFLSALAVLLMSVAEHTRAVRPSSLLSIYLLASLAFDVVQARTLYLRNERGIILGLFTANIGIKFVMILLESRSKRGYLRTPYNFYPPEAISGLFSRSFFWWLNPILTTGFRKLLTLDDLFRPDNNLLSKKLQETAKTNWGKYLSSGRFALLYAMFQCVRWPLALMIFPRLCLVGFNYAQPFLISSAIAYVSQPTGSQDENDGYGLIGAAGIIYLGIAISTTSYQHQIYRATTAFRGSMVSLIYAKTLQLQAGVYDEYTALTLMSTDLDRLTLSLQAVCEIWARLIEMAIGIWLLERQLGWICVAPVIIVAASVYFSSRVSLLMGPRQREWVVAIQRRVGMTSSMLGSMKSVKMMGLSDHLFEILQGQRIREIDFSKKFRHMGLWRLLLSFIPTILAPLACFIIFAIEATVNGSGRLTAGETFSSLAIISLVTSPASDFLQSLPQIGMATGCLDRVQNFLLAEPRQDDRLDLSSTSPSGASAVETENEFELRHIPTSVLTSPAVVVHSVFVRPSATSPIVLNDINFEVNRGSLAMIVGTVGSGKSTLLKSLIGELKCERGTIQVGKRIMAYCSQSSWLPNATVRQIVCGISENEDAEWYQTVIRACAFDQDILELPDHDETLIGSRGVTLSGGQKQRLALARAVYSRCSINIFDDVLSAIDAKTEILIVDRLFGKQGLFKKMGSTVILATHAIRHLHISDHIIVLGTDGNIFEQGSFDQLRSRDGFINKIIRQPDILQTKAQEITTIATSSKIPQPVMPKALRGPTANDNNDLTRRIGDLSVYKYYISSIGWKIALVNGVTSVVYVLSANFPQLWLTWYADGTVSSLALFIAIYVAATVVSLGTIAMVL</sequence>
<dbReference type="InterPro" id="IPR003439">
    <property type="entry name" value="ABC_transporter-like_ATP-bd"/>
</dbReference>
<proteinExistence type="predicted"/>
<keyword evidence="5" id="KW-0067">ATP-binding</keyword>
<evidence type="ECO:0000313" key="11">
    <source>
        <dbReference type="EMBL" id="TVY83108.1"/>
    </source>
</evidence>
<accession>A0A8T9CBW0</accession>
<dbReference type="SUPFAM" id="SSF52540">
    <property type="entry name" value="P-loop containing nucleoside triphosphate hydrolases"/>
    <property type="match status" value="1"/>
</dbReference>
<dbReference type="PANTHER" id="PTHR24223">
    <property type="entry name" value="ATP-BINDING CASSETTE SUB-FAMILY C"/>
    <property type="match status" value="1"/>
</dbReference>
<feature type="transmembrane region" description="Helical" evidence="8">
    <location>
        <begin position="274"/>
        <end position="294"/>
    </location>
</feature>
<evidence type="ECO:0000256" key="1">
    <source>
        <dbReference type="ARBA" id="ARBA00004141"/>
    </source>
</evidence>
<evidence type="ECO:0000256" key="2">
    <source>
        <dbReference type="ARBA" id="ARBA00022448"/>
    </source>
</evidence>
<evidence type="ECO:0000259" key="9">
    <source>
        <dbReference type="PROSITE" id="PS50893"/>
    </source>
</evidence>
<dbReference type="Gene3D" id="3.40.50.300">
    <property type="entry name" value="P-loop containing nucleotide triphosphate hydrolases"/>
    <property type="match status" value="1"/>
</dbReference>
<dbReference type="InterPro" id="IPR036640">
    <property type="entry name" value="ABC1_TM_sf"/>
</dbReference>
<feature type="transmembrane region" description="Helical" evidence="8">
    <location>
        <begin position="68"/>
        <end position="90"/>
    </location>
</feature>
<dbReference type="PROSITE" id="PS50893">
    <property type="entry name" value="ABC_TRANSPORTER_2"/>
    <property type="match status" value="1"/>
</dbReference>
<keyword evidence="6 8" id="KW-1133">Transmembrane helix</keyword>
<name>A0A8T9CBW0_9HELO</name>
<organism evidence="11 12">
    <name type="scientific">Lachnellula suecica</name>
    <dbReference type="NCBI Taxonomy" id="602035"/>
    <lineage>
        <taxon>Eukaryota</taxon>
        <taxon>Fungi</taxon>
        <taxon>Dikarya</taxon>
        <taxon>Ascomycota</taxon>
        <taxon>Pezizomycotina</taxon>
        <taxon>Leotiomycetes</taxon>
        <taxon>Helotiales</taxon>
        <taxon>Lachnaceae</taxon>
        <taxon>Lachnellula</taxon>
    </lineage>
</organism>
<comment type="subcellular location">
    <subcellularLocation>
        <location evidence="1">Membrane</location>
        <topology evidence="1">Multi-pass membrane protein</topology>
    </subcellularLocation>
</comment>